<feature type="region of interest" description="Disordered" evidence="1">
    <location>
        <begin position="15"/>
        <end position="66"/>
    </location>
</feature>
<dbReference type="PANTHER" id="PTHR22896:SF0">
    <property type="entry name" value="CYCLIN N-TERMINAL DOMAIN-CONTAINING PROTEIN"/>
    <property type="match status" value="1"/>
</dbReference>
<dbReference type="PANTHER" id="PTHR22896">
    <property type="entry name" value="CDK5 AND ABL1 ENZYME SUBSTRATE 1"/>
    <property type="match status" value="1"/>
</dbReference>
<proteinExistence type="predicted"/>
<dbReference type="AlphaFoldDB" id="A0A422NA78"/>
<dbReference type="SUPFAM" id="SSF47954">
    <property type="entry name" value="Cyclin-like"/>
    <property type="match status" value="1"/>
</dbReference>
<dbReference type="InterPro" id="IPR012388">
    <property type="entry name" value="CABLES1/2"/>
</dbReference>
<dbReference type="EMBL" id="MKKU01000775">
    <property type="protein sequence ID" value="RNF02377.1"/>
    <property type="molecule type" value="Genomic_DNA"/>
</dbReference>
<dbReference type="GO" id="GO:0016301">
    <property type="term" value="F:kinase activity"/>
    <property type="evidence" value="ECO:0007669"/>
    <property type="project" value="UniProtKB-KW"/>
</dbReference>
<evidence type="ECO:0000313" key="2">
    <source>
        <dbReference type="EMBL" id="RNF02377.1"/>
    </source>
</evidence>
<keyword evidence="2" id="KW-0808">Transferase</keyword>
<protein>
    <submittedName>
        <fullName evidence="2">Cyclin dependent kinase-binding protein</fullName>
    </submittedName>
</protein>
<accession>A0A422NA78</accession>
<dbReference type="InterPro" id="IPR036915">
    <property type="entry name" value="Cyclin-like_sf"/>
</dbReference>
<feature type="compositionally biased region" description="Polar residues" evidence="1">
    <location>
        <begin position="48"/>
        <end position="59"/>
    </location>
</feature>
<feature type="compositionally biased region" description="Basic and acidic residues" evidence="1">
    <location>
        <begin position="255"/>
        <end position="269"/>
    </location>
</feature>
<keyword evidence="2" id="KW-0418">Kinase</keyword>
<feature type="region of interest" description="Disordered" evidence="1">
    <location>
        <begin position="242"/>
        <end position="299"/>
    </location>
</feature>
<dbReference type="GeneID" id="40322001"/>
<name>A0A422NA78_9TRYP</name>
<comment type="caution">
    <text evidence="2">The sequence shown here is derived from an EMBL/GenBank/DDBJ whole genome shotgun (WGS) entry which is preliminary data.</text>
</comment>
<feature type="compositionally biased region" description="Basic and acidic residues" evidence="1">
    <location>
        <begin position="186"/>
        <end position="198"/>
    </location>
</feature>
<organism evidence="2 3">
    <name type="scientific">Trypanosoma conorhini</name>
    <dbReference type="NCBI Taxonomy" id="83891"/>
    <lineage>
        <taxon>Eukaryota</taxon>
        <taxon>Discoba</taxon>
        <taxon>Euglenozoa</taxon>
        <taxon>Kinetoplastea</taxon>
        <taxon>Metakinetoplastina</taxon>
        <taxon>Trypanosomatida</taxon>
        <taxon>Trypanosomatidae</taxon>
        <taxon>Trypanosoma</taxon>
    </lineage>
</organism>
<feature type="compositionally biased region" description="Polar residues" evidence="1">
    <location>
        <begin position="23"/>
        <end position="33"/>
    </location>
</feature>
<sequence length="537" mass="59531">MARATEALLSLCRRPRPAVEAHWSSSGTDNTQGAGRRDNLPLPLTGPQHPSLSGSPNTALPSSSVTGAASSLSSLAAPQTPPTAAAATLLPGQVAFLTSVGEMARRVALRQKSMHRGEEHHGSRQGGEMEWSVLRQGEAPLSVSTLVREEGQRVRMRFIPGAPSRQQSHRLRNHTHAGAAEGEAEGVTKKATKNDRMSFSGDRRVADIQYDQPVSLCTIISCFAPPKESYWQDDRLVEPYPGEYYGAGGQRRRGNRSDDNSTTARRDDGGTGSDLGDEGSCGLDVTDTGESSSDFESCDGPECLLQRRGRSEKAMRSYGKLLTQLRGRSDPVFHNAFFLDTGTISCGERRKKLIALQSYRASVISFVGGKVQIKDKNNDFYVQHPELEMRGIQLTHLHEARNDLIYFVIEKSSPIELVTAAHANWYFERLVMRGMVGERNRGRALAACLLLAVKFLETGDIYRKIQHLKTLVRVDEAFAGLTWQQVQEWEFRAYVGLEFTLMPEKGNHVIEAHMERLLGVYNLTSQEYYSKNFKFPS</sequence>
<reference evidence="2 3" key="1">
    <citation type="journal article" date="2018" name="BMC Genomics">
        <title>Genomic comparison of Trypanosoma conorhini and Trypanosoma rangeli to Trypanosoma cruzi strains of high and low virulence.</title>
        <authorList>
            <person name="Bradwell K.R."/>
            <person name="Koparde V.N."/>
            <person name="Matveyev A.V."/>
            <person name="Serrano M.G."/>
            <person name="Alves J.M."/>
            <person name="Parikh H."/>
            <person name="Huang B."/>
            <person name="Lee V."/>
            <person name="Espinosa-Alvarez O."/>
            <person name="Ortiz P.A."/>
            <person name="Costa-Martins A.G."/>
            <person name="Teixeira M.M."/>
            <person name="Buck G.A."/>
        </authorList>
    </citation>
    <scope>NUCLEOTIDE SEQUENCE [LARGE SCALE GENOMIC DNA]</scope>
    <source>
        <strain evidence="2 3">025E</strain>
    </source>
</reference>
<dbReference type="OrthoDB" id="5353095at2759"/>
<evidence type="ECO:0000256" key="1">
    <source>
        <dbReference type="SAM" id="MobiDB-lite"/>
    </source>
</evidence>
<gene>
    <name evidence="2" type="ORF">Tco025E_08390</name>
</gene>
<feature type="region of interest" description="Disordered" evidence="1">
    <location>
        <begin position="163"/>
        <end position="198"/>
    </location>
</feature>
<dbReference type="GO" id="GO:0051726">
    <property type="term" value="P:regulation of cell cycle"/>
    <property type="evidence" value="ECO:0007669"/>
    <property type="project" value="InterPro"/>
</dbReference>
<dbReference type="RefSeq" id="XP_029224639.1">
    <property type="nucleotide sequence ID" value="XM_029375240.1"/>
</dbReference>
<evidence type="ECO:0000313" key="3">
    <source>
        <dbReference type="Proteomes" id="UP000284403"/>
    </source>
</evidence>
<keyword evidence="3" id="KW-1185">Reference proteome</keyword>
<dbReference type="Proteomes" id="UP000284403">
    <property type="component" value="Unassembled WGS sequence"/>
</dbReference>